<evidence type="ECO:0000313" key="3">
    <source>
        <dbReference type="Proteomes" id="UP000799439"/>
    </source>
</evidence>
<reference evidence="2" key="1">
    <citation type="journal article" date="2020" name="Stud. Mycol.">
        <title>101 Dothideomycetes genomes: a test case for predicting lifestyles and emergence of pathogens.</title>
        <authorList>
            <person name="Haridas S."/>
            <person name="Albert R."/>
            <person name="Binder M."/>
            <person name="Bloem J."/>
            <person name="Labutti K."/>
            <person name="Salamov A."/>
            <person name="Andreopoulos B."/>
            <person name="Baker S."/>
            <person name="Barry K."/>
            <person name="Bills G."/>
            <person name="Bluhm B."/>
            <person name="Cannon C."/>
            <person name="Castanera R."/>
            <person name="Culley D."/>
            <person name="Daum C."/>
            <person name="Ezra D."/>
            <person name="Gonzalez J."/>
            <person name="Henrissat B."/>
            <person name="Kuo A."/>
            <person name="Liang C."/>
            <person name="Lipzen A."/>
            <person name="Lutzoni F."/>
            <person name="Magnuson J."/>
            <person name="Mondo S."/>
            <person name="Nolan M."/>
            <person name="Ohm R."/>
            <person name="Pangilinan J."/>
            <person name="Park H.-J."/>
            <person name="Ramirez L."/>
            <person name="Alfaro M."/>
            <person name="Sun H."/>
            <person name="Tritt A."/>
            <person name="Yoshinaga Y."/>
            <person name="Zwiers L.-H."/>
            <person name="Turgeon B."/>
            <person name="Goodwin S."/>
            <person name="Spatafora J."/>
            <person name="Crous P."/>
            <person name="Grigoriev I."/>
        </authorList>
    </citation>
    <scope>NUCLEOTIDE SEQUENCE</scope>
    <source>
        <strain evidence="2">CBS 260.36</strain>
    </source>
</reference>
<accession>A0A9P4MDN3</accession>
<evidence type="ECO:0000256" key="1">
    <source>
        <dbReference type="SAM" id="SignalP"/>
    </source>
</evidence>
<dbReference type="EMBL" id="ML996092">
    <property type="protein sequence ID" value="KAF2149052.1"/>
    <property type="molecule type" value="Genomic_DNA"/>
</dbReference>
<keyword evidence="3" id="KW-1185">Reference proteome</keyword>
<dbReference type="Proteomes" id="UP000799439">
    <property type="component" value="Unassembled WGS sequence"/>
</dbReference>
<feature type="chain" id="PRO_5040462566" evidence="1">
    <location>
        <begin position="21"/>
        <end position="117"/>
    </location>
</feature>
<organism evidence="2 3">
    <name type="scientific">Myriangium duriaei CBS 260.36</name>
    <dbReference type="NCBI Taxonomy" id="1168546"/>
    <lineage>
        <taxon>Eukaryota</taxon>
        <taxon>Fungi</taxon>
        <taxon>Dikarya</taxon>
        <taxon>Ascomycota</taxon>
        <taxon>Pezizomycotina</taxon>
        <taxon>Dothideomycetes</taxon>
        <taxon>Dothideomycetidae</taxon>
        <taxon>Myriangiales</taxon>
        <taxon>Myriangiaceae</taxon>
        <taxon>Myriangium</taxon>
    </lineage>
</organism>
<sequence>MKVFAVLTHLACSLIAGTAAVALPQANSDVADFHYYGSDHCDLDLGTQTVQDGGTNSCGHFTSELQVVPKSIRLDSVKDGCHLYVFTDFECTSNKVEAVVGQCLATQNEFLSWIVQC</sequence>
<dbReference type="AlphaFoldDB" id="A0A9P4MDN3"/>
<dbReference type="OrthoDB" id="4691160at2759"/>
<evidence type="ECO:0000313" key="2">
    <source>
        <dbReference type="EMBL" id="KAF2149052.1"/>
    </source>
</evidence>
<comment type="caution">
    <text evidence="2">The sequence shown here is derived from an EMBL/GenBank/DDBJ whole genome shotgun (WGS) entry which is preliminary data.</text>
</comment>
<gene>
    <name evidence="2" type="ORF">K461DRAFT_282529</name>
</gene>
<feature type="signal peptide" evidence="1">
    <location>
        <begin position="1"/>
        <end position="20"/>
    </location>
</feature>
<name>A0A9P4MDN3_9PEZI</name>
<keyword evidence="1" id="KW-0732">Signal</keyword>
<protein>
    <submittedName>
        <fullName evidence="2">Uncharacterized protein</fullName>
    </submittedName>
</protein>
<proteinExistence type="predicted"/>